<dbReference type="SUPFAM" id="SSF55781">
    <property type="entry name" value="GAF domain-like"/>
    <property type="match status" value="1"/>
</dbReference>
<evidence type="ECO:0000313" key="2">
    <source>
        <dbReference type="EMBL" id="SVD76651.1"/>
    </source>
</evidence>
<dbReference type="PANTHER" id="PTHR43155">
    <property type="entry name" value="CYCLIC DI-GMP PHOSPHODIESTERASE PA4108-RELATED"/>
    <property type="match status" value="1"/>
</dbReference>
<dbReference type="Gene3D" id="3.30.450.40">
    <property type="match status" value="1"/>
</dbReference>
<feature type="non-terminal residue" evidence="2">
    <location>
        <position position="212"/>
    </location>
</feature>
<proteinExistence type="predicted"/>
<organism evidence="2">
    <name type="scientific">marine metagenome</name>
    <dbReference type="NCBI Taxonomy" id="408172"/>
    <lineage>
        <taxon>unclassified sequences</taxon>
        <taxon>metagenomes</taxon>
        <taxon>ecological metagenomes</taxon>
    </lineage>
</organism>
<dbReference type="PANTHER" id="PTHR43155:SF2">
    <property type="entry name" value="CYCLIC DI-GMP PHOSPHODIESTERASE PA4108"/>
    <property type="match status" value="1"/>
</dbReference>
<feature type="domain" description="GAF" evidence="1">
    <location>
        <begin position="32"/>
        <end position="208"/>
    </location>
</feature>
<dbReference type="SMART" id="SM00065">
    <property type="entry name" value="GAF"/>
    <property type="match status" value="1"/>
</dbReference>
<dbReference type="AlphaFoldDB" id="A0A382Y1L1"/>
<name>A0A382Y1L1_9ZZZZ</name>
<dbReference type="EMBL" id="UINC01171862">
    <property type="protein sequence ID" value="SVD76651.1"/>
    <property type="molecule type" value="Genomic_DNA"/>
</dbReference>
<dbReference type="Pfam" id="PF01590">
    <property type="entry name" value="GAF"/>
    <property type="match status" value="1"/>
</dbReference>
<dbReference type="InterPro" id="IPR029016">
    <property type="entry name" value="GAF-like_dom_sf"/>
</dbReference>
<protein>
    <recommendedName>
        <fullName evidence="1">GAF domain-containing protein</fullName>
    </recommendedName>
</protein>
<sequence>MNKMTRKDKCAFLEERVKRLSEIGLALSREDDTNVIFELIMEETRNITHADGRTLYMKSNDGKTMDFEILRTDSTNTVMGGTSGTKITFPPIQLYDDEGRANMNHINTYVAHTGKTLNIKDAYKEDGFDFSGTRAIDMSSGYRSKSFLNVPLKNHEDDIIGVIQLINSIDHNTDEVQPFSAEMQELVESLASQGAVALSNKRLIEQQKELFE</sequence>
<evidence type="ECO:0000259" key="1">
    <source>
        <dbReference type="SMART" id="SM00065"/>
    </source>
</evidence>
<gene>
    <name evidence="2" type="ORF">METZ01_LOCUS429505</name>
</gene>
<accession>A0A382Y1L1</accession>
<reference evidence="2" key="1">
    <citation type="submission" date="2018-05" db="EMBL/GenBank/DDBJ databases">
        <authorList>
            <person name="Lanie J.A."/>
            <person name="Ng W.-L."/>
            <person name="Kazmierczak K.M."/>
            <person name="Andrzejewski T.M."/>
            <person name="Davidsen T.M."/>
            <person name="Wayne K.J."/>
            <person name="Tettelin H."/>
            <person name="Glass J.I."/>
            <person name="Rusch D."/>
            <person name="Podicherti R."/>
            <person name="Tsui H.-C.T."/>
            <person name="Winkler M.E."/>
        </authorList>
    </citation>
    <scope>NUCLEOTIDE SEQUENCE</scope>
</reference>
<dbReference type="InterPro" id="IPR003018">
    <property type="entry name" value="GAF"/>
</dbReference>